<proteinExistence type="predicted"/>
<evidence type="ECO:0000259" key="4">
    <source>
        <dbReference type="PROSITE" id="PS50102"/>
    </source>
</evidence>
<evidence type="ECO:0000256" key="1">
    <source>
        <dbReference type="ARBA" id="ARBA00022884"/>
    </source>
</evidence>
<evidence type="ECO:0000313" key="6">
    <source>
        <dbReference type="RefSeq" id="XP_011502724.1"/>
    </source>
</evidence>
<dbReference type="AlphaFoldDB" id="A0AAJ7E022"/>
<dbReference type="Proteomes" id="UP000695007">
    <property type="component" value="Unplaced"/>
</dbReference>
<accession>A0AAJ7E022</accession>
<feature type="domain" description="RRM" evidence="4">
    <location>
        <begin position="53"/>
        <end position="131"/>
    </location>
</feature>
<dbReference type="PANTHER" id="PTHR23003">
    <property type="entry name" value="RNA RECOGNITION MOTIF RRM DOMAIN CONTAINING PROTEIN"/>
    <property type="match status" value="1"/>
</dbReference>
<evidence type="ECO:0000313" key="5">
    <source>
        <dbReference type="Proteomes" id="UP000695007"/>
    </source>
</evidence>
<protein>
    <submittedName>
        <fullName evidence="6">Myelin expression factor 2</fullName>
    </submittedName>
</protein>
<dbReference type="FunFam" id="3.30.70.330:FF:000531">
    <property type="entry name" value="Myelin expression factor 2"/>
    <property type="match status" value="1"/>
</dbReference>
<gene>
    <name evidence="6" type="primary">LOC105366101</name>
</gene>
<dbReference type="KEGG" id="csol:105366101"/>
<dbReference type="Gene3D" id="3.30.70.330">
    <property type="match status" value="3"/>
</dbReference>
<dbReference type="InterPro" id="IPR050374">
    <property type="entry name" value="RRT5_SRSF_SR"/>
</dbReference>
<dbReference type="Pfam" id="PF00076">
    <property type="entry name" value="RRM_1"/>
    <property type="match status" value="3"/>
</dbReference>
<dbReference type="GO" id="GO:0005634">
    <property type="term" value="C:nucleus"/>
    <property type="evidence" value="ECO:0007669"/>
    <property type="project" value="TreeGrafter"/>
</dbReference>
<dbReference type="InterPro" id="IPR000504">
    <property type="entry name" value="RRM_dom"/>
</dbReference>
<dbReference type="SUPFAM" id="SSF54928">
    <property type="entry name" value="RNA-binding domain, RBD"/>
    <property type="match status" value="2"/>
</dbReference>
<feature type="compositionally biased region" description="Gly residues" evidence="3">
    <location>
        <begin position="171"/>
        <end position="181"/>
    </location>
</feature>
<dbReference type="PROSITE" id="PS50102">
    <property type="entry name" value="RRM"/>
    <property type="match status" value="3"/>
</dbReference>
<feature type="domain" description="RRM" evidence="4">
    <location>
        <begin position="496"/>
        <end position="565"/>
    </location>
</feature>
<name>A0AAJ7E022_9HYME</name>
<dbReference type="RefSeq" id="XP_011502724.1">
    <property type="nucleotide sequence ID" value="XM_011504422.1"/>
</dbReference>
<feature type="domain" description="RRM" evidence="4">
    <location>
        <begin position="209"/>
        <end position="286"/>
    </location>
</feature>
<dbReference type="InterPro" id="IPR012677">
    <property type="entry name" value="Nucleotide-bd_a/b_plait_sf"/>
</dbReference>
<dbReference type="GeneID" id="105366101"/>
<feature type="region of interest" description="Disordered" evidence="3">
    <location>
        <begin position="1"/>
        <end position="48"/>
    </location>
</feature>
<dbReference type="PANTHER" id="PTHR23003:SF3">
    <property type="entry name" value="FI21236P1-RELATED"/>
    <property type="match status" value="1"/>
</dbReference>
<evidence type="ECO:0000256" key="3">
    <source>
        <dbReference type="SAM" id="MobiDB-lite"/>
    </source>
</evidence>
<evidence type="ECO:0000256" key="2">
    <source>
        <dbReference type="PROSITE-ProRule" id="PRU00176"/>
    </source>
</evidence>
<feature type="compositionally biased region" description="Basic and acidic residues" evidence="3">
    <location>
        <begin position="145"/>
        <end position="158"/>
    </location>
</feature>
<dbReference type="SMART" id="SM00360">
    <property type="entry name" value="RRM"/>
    <property type="match status" value="3"/>
</dbReference>
<keyword evidence="5" id="KW-1185">Reference proteome</keyword>
<feature type="region of interest" description="Disordered" evidence="3">
    <location>
        <begin position="141"/>
        <end position="183"/>
    </location>
</feature>
<dbReference type="GO" id="GO:0003729">
    <property type="term" value="F:mRNA binding"/>
    <property type="evidence" value="ECO:0007669"/>
    <property type="project" value="TreeGrafter"/>
</dbReference>
<sequence length="565" mass="61904">MKTEENTMSNSEDRDRSRERDRNRRSDRPNRINSNSRDRSRERNDRGRKVADRRIYVSNIPYDFRWQDLKDLFRTEVGKVAHVELFTDENDKPRGCGIVEFEDSDSVKIAVEKMHRFDIKGRKLVVKEDYDVERDKYGRLTTGRNNDRIREDRFRDQSRPNPGRQNMPIPSGGGGGSGNGGNADNKFGNTYGLSTQFLESLGISGPLVTRVFVANLDYKVDEKKLLEVFKLAGKVLHVELGKDKDGKSRGFGVVEYDHPVESVQAISMLHNQQLYDRRMTVRLDRANEPDMPPKLPEGLKGIGMGLGAGGNRLTDVARNIPNVQPNNPPVVNPISAPVLATGAFGAGLNNVVPAQLATALTNSNAAALQASLASGLGANLATTSLLNSSLTNELASNLNNFGQGAASLANLQASLANAQSNNSFAPRGLSKLDNDVGFGANNTFGNSAFGNSRDFDGGFNRGDTDRVSVGGAAFSTNAGQVGGNRQNSNGSRQISDTIVIGNLPPNTTWQMLRDKCQDIGEVKFAEMRGTDVGMVRFASEWDAERAVSMMNRSRIDGRTIEVRLY</sequence>
<dbReference type="CTD" id="41138"/>
<dbReference type="CDD" id="cd00590">
    <property type="entry name" value="RRM_SF"/>
    <property type="match status" value="1"/>
</dbReference>
<reference evidence="6" key="1">
    <citation type="submission" date="2025-08" db="UniProtKB">
        <authorList>
            <consortium name="RefSeq"/>
        </authorList>
    </citation>
    <scope>IDENTIFICATION</scope>
</reference>
<organism evidence="5 6">
    <name type="scientific">Ceratosolen solmsi marchali</name>
    <dbReference type="NCBI Taxonomy" id="326594"/>
    <lineage>
        <taxon>Eukaryota</taxon>
        <taxon>Metazoa</taxon>
        <taxon>Ecdysozoa</taxon>
        <taxon>Arthropoda</taxon>
        <taxon>Hexapoda</taxon>
        <taxon>Insecta</taxon>
        <taxon>Pterygota</taxon>
        <taxon>Neoptera</taxon>
        <taxon>Endopterygota</taxon>
        <taxon>Hymenoptera</taxon>
        <taxon>Apocrita</taxon>
        <taxon>Proctotrupomorpha</taxon>
        <taxon>Chalcidoidea</taxon>
        <taxon>Agaonidae</taxon>
        <taxon>Agaoninae</taxon>
        <taxon>Ceratosolen</taxon>
    </lineage>
</organism>
<dbReference type="InterPro" id="IPR035979">
    <property type="entry name" value="RBD_domain_sf"/>
</dbReference>
<dbReference type="GO" id="GO:0005737">
    <property type="term" value="C:cytoplasm"/>
    <property type="evidence" value="ECO:0007669"/>
    <property type="project" value="TreeGrafter"/>
</dbReference>
<dbReference type="GO" id="GO:1990904">
    <property type="term" value="C:ribonucleoprotein complex"/>
    <property type="evidence" value="ECO:0007669"/>
    <property type="project" value="TreeGrafter"/>
</dbReference>
<keyword evidence="1 2" id="KW-0694">RNA-binding</keyword>